<name>A0A4Q9G2U7_9RHOB</name>
<keyword evidence="1" id="KW-0472">Membrane</keyword>
<dbReference type="RefSeq" id="WP_130990641.1">
    <property type="nucleotide sequence ID" value="NZ_SISK01000004.1"/>
</dbReference>
<protein>
    <recommendedName>
        <fullName evidence="4">t-SNARE coiled-coil homology domain-containing protein</fullName>
    </recommendedName>
</protein>
<accession>A0A4Q9G2U7</accession>
<proteinExistence type="predicted"/>
<keyword evidence="1" id="KW-0812">Transmembrane</keyword>
<gene>
    <name evidence="2" type="ORF">EYE42_07220</name>
</gene>
<keyword evidence="1" id="KW-1133">Transmembrane helix</keyword>
<comment type="caution">
    <text evidence="2">The sequence shown here is derived from an EMBL/GenBank/DDBJ whole genome shotgun (WGS) entry which is preliminary data.</text>
</comment>
<dbReference type="Gene3D" id="3.90.20.10">
    <property type="match status" value="1"/>
</dbReference>
<evidence type="ECO:0008006" key="4">
    <source>
        <dbReference type="Google" id="ProtNLM"/>
    </source>
</evidence>
<evidence type="ECO:0000313" key="3">
    <source>
        <dbReference type="Proteomes" id="UP000293520"/>
    </source>
</evidence>
<keyword evidence="3" id="KW-1185">Reference proteome</keyword>
<organism evidence="2 3">
    <name type="scientific">Paracoccus subflavus</name>
    <dbReference type="NCBI Taxonomy" id="2528244"/>
    <lineage>
        <taxon>Bacteria</taxon>
        <taxon>Pseudomonadati</taxon>
        <taxon>Pseudomonadota</taxon>
        <taxon>Alphaproteobacteria</taxon>
        <taxon>Rhodobacterales</taxon>
        <taxon>Paracoccaceae</taxon>
        <taxon>Paracoccus</taxon>
    </lineage>
</organism>
<evidence type="ECO:0000256" key="1">
    <source>
        <dbReference type="SAM" id="Phobius"/>
    </source>
</evidence>
<dbReference type="AlphaFoldDB" id="A0A4Q9G2U7"/>
<dbReference type="OrthoDB" id="7873894at2"/>
<sequence length="94" mass="10764">MELRVRELERSHAVVVERLNGLDRRLDDGFKALSGRFDDVNKQFDNVNKRLDDMGRKIDKLPNEWAMARVVFYVTGALMAAAIFGPRLISTISQ</sequence>
<dbReference type="EMBL" id="SISK01000004">
    <property type="protein sequence ID" value="TBN41161.1"/>
    <property type="molecule type" value="Genomic_DNA"/>
</dbReference>
<feature type="transmembrane region" description="Helical" evidence="1">
    <location>
        <begin position="70"/>
        <end position="89"/>
    </location>
</feature>
<dbReference type="Proteomes" id="UP000293520">
    <property type="component" value="Unassembled WGS sequence"/>
</dbReference>
<reference evidence="2 3" key="1">
    <citation type="submission" date="2019-02" db="EMBL/GenBank/DDBJ databases">
        <title>Paracoccus subflavus sp. nov., isolated from marine sediment of the Pacific Ocean.</title>
        <authorList>
            <person name="Zhang G."/>
        </authorList>
    </citation>
    <scope>NUCLEOTIDE SEQUENCE [LARGE SCALE GENOMIC DNA]</scope>
    <source>
        <strain evidence="2 3">GY0581</strain>
    </source>
</reference>
<evidence type="ECO:0000313" key="2">
    <source>
        <dbReference type="EMBL" id="TBN41161.1"/>
    </source>
</evidence>